<feature type="transmembrane region" description="Helical" evidence="4">
    <location>
        <begin position="7"/>
        <end position="28"/>
    </location>
</feature>
<evidence type="ECO:0000256" key="2">
    <source>
        <dbReference type="ARBA" id="ARBA00023043"/>
    </source>
</evidence>
<feature type="repeat" description="ANK" evidence="3">
    <location>
        <begin position="116"/>
        <end position="148"/>
    </location>
</feature>
<dbReference type="Pfam" id="PF13637">
    <property type="entry name" value="Ank_4"/>
    <property type="match status" value="1"/>
</dbReference>
<dbReference type="Gene3D" id="1.25.40.20">
    <property type="entry name" value="Ankyrin repeat-containing domain"/>
    <property type="match status" value="1"/>
</dbReference>
<keyword evidence="4" id="KW-0812">Transmembrane</keyword>
<keyword evidence="4" id="KW-1133">Transmembrane helix</keyword>
<keyword evidence="2 3" id="KW-0040">ANK repeat</keyword>
<keyword evidence="6" id="KW-1185">Reference proteome</keyword>
<proteinExistence type="predicted"/>
<dbReference type="InterPro" id="IPR036770">
    <property type="entry name" value="Ankyrin_rpt-contain_sf"/>
</dbReference>
<evidence type="ECO:0000256" key="3">
    <source>
        <dbReference type="PROSITE-ProRule" id="PRU00023"/>
    </source>
</evidence>
<dbReference type="SMART" id="SM00248">
    <property type="entry name" value="ANK"/>
    <property type="match status" value="5"/>
</dbReference>
<sequence length="229" mass="25653">MSLLTKRYSTIISLIFIVVFIVIAYFSYDQNKSEEVIEDQMELNHSLDIHGTTYLMKMAQEGDLVRVKEALKRDANPHATDKYNQTALSHAVSWNQPEVVKTLLEAGANPDIVRHDGFTPLMIAILENKADIANLLLNGGANIHIQDNDANDALQHAVSRYLHGFPSPEIVQKLIELGADVNRANNYGQTPLLHAMEDKNTEMIELLKEHGAVVPKDSKIKLVHNPIKK</sequence>
<dbReference type="Pfam" id="PF12796">
    <property type="entry name" value="Ank_2"/>
    <property type="match status" value="1"/>
</dbReference>
<name>A0ABS4GNK2_9BACL</name>
<gene>
    <name evidence="5" type="ORF">J2Z37_001825</name>
</gene>
<protein>
    <submittedName>
        <fullName evidence="5">Ankyrin repeat protein</fullName>
    </submittedName>
</protein>
<accession>A0ABS4GNK2</accession>
<feature type="repeat" description="ANK" evidence="3">
    <location>
        <begin position="187"/>
        <end position="219"/>
    </location>
</feature>
<dbReference type="PANTHER" id="PTHR24198">
    <property type="entry name" value="ANKYRIN REPEAT AND PROTEIN KINASE DOMAIN-CONTAINING PROTEIN"/>
    <property type="match status" value="1"/>
</dbReference>
<dbReference type="PANTHER" id="PTHR24198:SF165">
    <property type="entry name" value="ANKYRIN REPEAT-CONTAINING PROTEIN-RELATED"/>
    <property type="match status" value="1"/>
</dbReference>
<evidence type="ECO:0000313" key="5">
    <source>
        <dbReference type="EMBL" id="MBP1931824.1"/>
    </source>
</evidence>
<keyword evidence="4" id="KW-0472">Membrane</keyword>
<reference evidence="5 6" key="1">
    <citation type="submission" date="2021-03" db="EMBL/GenBank/DDBJ databases">
        <title>Genomic Encyclopedia of Type Strains, Phase IV (KMG-IV): sequencing the most valuable type-strain genomes for metagenomic binning, comparative biology and taxonomic classification.</title>
        <authorList>
            <person name="Goeker M."/>
        </authorList>
    </citation>
    <scope>NUCLEOTIDE SEQUENCE [LARGE SCALE GENOMIC DNA]</scope>
    <source>
        <strain evidence="5 6">DSM 24738</strain>
    </source>
</reference>
<evidence type="ECO:0000256" key="1">
    <source>
        <dbReference type="ARBA" id="ARBA00022737"/>
    </source>
</evidence>
<feature type="repeat" description="ANK" evidence="3">
    <location>
        <begin position="83"/>
        <end position="115"/>
    </location>
</feature>
<dbReference type="SUPFAM" id="SSF48403">
    <property type="entry name" value="Ankyrin repeat"/>
    <property type="match status" value="1"/>
</dbReference>
<comment type="caution">
    <text evidence="5">The sequence shown here is derived from an EMBL/GenBank/DDBJ whole genome shotgun (WGS) entry which is preliminary data.</text>
</comment>
<evidence type="ECO:0000313" key="6">
    <source>
        <dbReference type="Proteomes" id="UP001519343"/>
    </source>
</evidence>
<dbReference type="Proteomes" id="UP001519343">
    <property type="component" value="Unassembled WGS sequence"/>
</dbReference>
<dbReference type="EMBL" id="JAGGKT010000004">
    <property type="protein sequence ID" value="MBP1931824.1"/>
    <property type="molecule type" value="Genomic_DNA"/>
</dbReference>
<organism evidence="5 6">
    <name type="scientific">Ammoniphilus resinae</name>
    <dbReference type="NCBI Taxonomy" id="861532"/>
    <lineage>
        <taxon>Bacteria</taxon>
        <taxon>Bacillati</taxon>
        <taxon>Bacillota</taxon>
        <taxon>Bacilli</taxon>
        <taxon>Bacillales</taxon>
        <taxon>Paenibacillaceae</taxon>
        <taxon>Aneurinibacillus group</taxon>
        <taxon>Ammoniphilus</taxon>
    </lineage>
</organism>
<dbReference type="InterPro" id="IPR002110">
    <property type="entry name" value="Ankyrin_rpt"/>
</dbReference>
<keyword evidence="1" id="KW-0677">Repeat</keyword>
<evidence type="ECO:0000256" key="4">
    <source>
        <dbReference type="SAM" id="Phobius"/>
    </source>
</evidence>
<dbReference type="PROSITE" id="PS50088">
    <property type="entry name" value="ANK_REPEAT"/>
    <property type="match status" value="3"/>
</dbReference>
<dbReference type="RefSeq" id="WP_209809907.1">
    <property type="nucleotide sequence ID" value="NZ_JAGGKT010000004.1"/>
</dbReference>
<dbReference type="PROSITE" id="PS50297">
    <property type="entry name" value="ANK_REP_REGION"/>
    <property type="match status" value="3"/>
</dbReference>